<keyword evidence="4 5" id="KW-0472">Membrane</keyword>
<proteinExistence type="predicted"/>
<feature type="transmembrane region" description="Helical" evidence="5">
    <location>
        <begin position="20"/>
        <end position="38"/>
    </location>
</feature>
<feature type="transmembrane region" description="Helical" evidence="5">
    <location>
        <begin position="97"/>
        <end position="114"/>
    </location>
</feature>
<gene>
    <name evidence="7" type="ORF">JOE69_002060</name>
</gene>
<feature type="transmembrane region" description="Helical" evidence="5">
    <location>
        <begin position="68"/>
        <end position="85"/>
    </location>
</feature>
<comment type="subcellular location">
    <subcellularLocation>
        <location evidence="1">Membrane</location>
        <topology evidence="1">Multi-pass membrane protein</topology>
    </subcellularLocation>
</comment>
<feature type="transmembrane region" description="Helical" evidence="5">
    <location>
        <begin position="44"/>
        <end position="63"/>
    </location>
</feature>
<organism evidence="7 8">
    <name type="scientific">Arthrobacter russicus</name>
    <dbReference type="NCBI Taxonomy" id="172040"/>
    <lineage>
        <taxon>Bacteria</taxon>
        <taxon>Bacillati</taxon>
        <taxon>Actinomycetota</taxon>
        <taxon>Actinomycetes</taxon>
        <taxon>Micrococcales</taxon>
        <taxon>Micrococcaceae</taxon>
        <taxon>Arthrobacter</taxon>
    </lineage>
</organism>
<evidence type="ECO:0000256" key="2">
    <source>
        <dbReference type="ARBA" id="ARBA00022692"/>
    </source>
</evidence>
<dbReference type="Pfam" id="PF13515">
    <property type="entry name" value="FUSC_2"/>
    <property type="match status" value="1"/>
</dbReference>
<evidence type="ECO:0000256" key="4">
    <source>
        <dbReference type="ARBA" id="ARBA00023136"/>
    </source>
</evidence>
<name>A0ABU1JEJ7_9MICC</name>
<evidence type="ECO:0000256" key="1">
    <source>
        <dbReference type="ARBA" id="ARBA00004141"/>
    </source>
</evidence>
<reference evidence="7 8" key="1">
    <citation type="submission" date="2023-07" db="EMBL/GenBank/DDBJ databases">
        <title>Sequencing the genomes of 1000 actinobacteria strains.</title>
        <authorList>
            <person name="Klenk H.-P."/>
        </authorList>
    </citation>
    <scope>NUCLEOTIDE SEQUENCE [LARGE SCALE GENOMIC DNA]</scope>
    <source>
        <strain evidence="7 8">DSM 14555</strain>
    </source>
</reference>
<keyword evidence="2 5" id="KW-0812">Transmembrane</keyword>
<dbReference type="EMBL" id="JAVDQF010000001">
    <property type="protein sequence ID" value="MDR6269822.1"/>
    <property type="molecule type" value="Genomic_DNA"/>
</dbReference>
<evidence type="ECO:0000256" key="3">
    <source>
        <dbReference type="ARBA" id="ARBA00022989"/>
    </source>
</evidence>
<keyword evidence="8" id="KW-1185">Reference proteome</keyword>
<accession>A0ABU1JEJ7</accession>
<dbReference type="InterPro" id="IPR049453">
    <property type="entry name" value="Memb_transporter_dom"/>
</dbReference>
<comment type="caution">
    <text evidence="7">The sequence shown here is derived from an EMBL/GenBank/DDBJ whole genome shotgun (WGS) entry which is preliminary data.</text>
</comment>
<dbReference type="Proteomes" id="UP001185069">
    <property type="component" value="Unassembled WGS sequence"/>
</dbReference>
<evidence type="ECO:0000259" key="6">
    <source>
        <dbReference type="Pfam" id="PF13515"/>
    </source>
</evidence>
<feature type="domain" description="Integral membrane bound transporter" evidence="6">
    <location>
        <begin position="4"/>
        <end position="110"/>
    </location>
</feature>
<dbReference type="RefSeq" id="WP_309798439.1">
    <property type="nucleotide sequence ID" value="NZ_BAAAHY010000005.1"/>
</dbReference>
<evidence type="ECO:0000256" key="5">
    <source>
        <dbReference type="SAM" id="Phobius"/>
    </source>
</evidence>
<protein>
    <submittedName>
        <fullName evidence="7">Membrane protein YccC</fullName>
    </submittedName>
</protein>
<keyword evidence="3 5" id="KW-1133">Transmembrane helix</keyword>
<evidence type="ECO:0000313" key="8">
    <source>
        <dbReference type="Proteomes" id="UP001185069"/>
    </source>
</evidence>
<evidence type="ECO:0000313" key="7">
    <source>
        <dbReference type="EMBL" id="MDR6269822.1"/>
    </source>
</evidence>
<sequence length="129" mass="14361">MVSAAVVMMGADRWGRMVRGVHRVVGTFGGLLIFWALSQFQMQPWQVLLLLVALQFMAEFLIVRQYGLAMLFITPLALTMMNLVPGATPGSLITDRALETLLGVLAGLLVAWSIHEPTLRRLKNQVQRN</sequence>